<dbReference type="STRING" id="1182542.W9XKH5"/>
<evidence type="ECO:0000313" key="3">
    <source>
        <dbReference type="EMBL" id="EXJ80723.1"/>
    </source>
</evidence>
<evidence type="ECO:0000256" key="2">
    <source>
        <dbReference type="SAM" id="Phobius"/>
    </source>
</evidence>
<dbReference type="EMBL" id="AMGY01000006">
    <property type="protein sequence ID" value="EXJ80723.1"/>
    <property type="molecule type" value="Genomic_DNA"/>
</dbReference>
<dbReference type="AlphaFoldDB" id="W9XKH5"/>
<dbReference type="HOGENOM" id="CLU_390789_0_0_1"/>
<keyword evidence="4" id="KW-1185">Reference proteome</keyword>
<gene>
    <name evidence="3" type="ORF">A1O3_07007</name>
</gene>
<feature type="compositionally biased region" description="Basic residues" evidence="1">
    <location>
        <begin position="442"/>
        <end position="451"/>
    </location>
</feature>
<feature type="region of interest" description="Disordered" evidence="1">
    <location>
        <begin position="247"/>
        <end position="275"/>
    </location>
</feature>
<feature type="compositionally biased region" description="Low complexity" evidence="1">
    <location>
        <begin position="41"/>
        <end position="50"/>
    </location>
</feature>
<feature type="region of interest" description="Disordered" evidence="1">
    <location>
        <begin position="136"/>
        <end position="169"/>
    </location>
</feature>
<feature type="compositionally biased region" description="Low complexity" evidence="1">
    <location>
        <begin position="511"/>
        <end position="527"/>
    </location>
</feature>
<proteinExistence type="predicted"/>
<feature type="region of interest" description="Disordered" evidence="1">
    <location>
        <begin position="392"/>
        <end position="532"/>
    </location>
</feature>
<keyword evidence="2" id="KW-0812">Transmembrane</keyword>
<name>W9XKH5_9EURO</name>
<evidence type="ECO:0000256" key="1">
    <source>
        <dbReference type="SAM" id="MobiDB-lite"/>
    </source>
</evidence>
<feature type="region of interest" description="Disordered" evidence="1">
    <location>
        <begin position="1"/>
        <end position="117"/>
    </location>
</feature>
<dbReference type="RefSeq" id="XP_007735311.1">
    <property type="nucleotide sequence ID" value="XM_007737121.1"/>
</dbReference>
<accession>W9XKH5</accession>
<feature type="compositionally biased region" description="Acidic residues" evidence="1">
    <location>
        <begin position="415"/>
        <end position="426"/>
    </location>
</feature>
<feature type="compositionally biased region" description="Low complexity" evidence="1">
    <location>
        <begin position="481"/>
        <end position="493"/>
    </location>
</feature>
<sequence length="706" mass="76577">MSADEQWPIPVEAGIDAASGEWEGKQWQDQRFPDMADGDTTRPATRRPSTPVWPHGKIDAPSGDNTTKRPSWGAYDVNPRIRQPAEAPIAVDTDDWPKSRRPKTYARSSDDASEQATRGVQHITEYHYHIHKHKHKHVHEQARSSKTTSPRSTTFNTGGADHGSPPPPQSYSIGMNTDMNTNVDPMVSIPLPRIRPRAMTRPPMPIRAEAMYGLPKLAPHHNRANTTGIEYPPTWPDGRLQPTARLDPRGSELDLVPPPLRPRQPSHDLARPKEVPTKSELTMEGLGLMRKCSRCHHGFVDAKLRGTDSVTPTSDPQREGVEAAEGSKVLHPAGSPLPGVPEDIGENDVVQSKTSSPAPKADVVVDERDHSICCPDCCKDEDCHEGCLGHPSPTPASSPTKSIWSEAQTSSSASDVDDWDNTDDTEGSEKGRSSPFAFVKAALKRSRKKKSQSSLGINASPFELSAHPRTPVTGSREDSARNANDALSAALSATGSPNPMISGRRTRQRQRSSSVPSIGVGVPGSKSDGSRLRVPTPAGLAIACSGAPKSQSRSVSGTSVATFELQVPGFGSLGGSAIGDMVLVPFEASKMWIRNHPQAMTLGWDVLERGWQMGRTMTATGWRIWAVVFVYSKTGKLKLKLAKGETAGGFVIDCARSLVYLMIFAAVGVFVMRVMRVVFGMASLVGWLFHAVFWLLKQVLGFGLAR</sequence>
<feature type="compositionally biased region" description="Polar residues" evidence="1">
    <location>
        <begin position="403"/>
        <end position="414"/>
    </location>
</feature>
<feature type="compositionally biased region" description="Basic and acidic residues" evidence="1">
    <location>
        <begin position="22"/>
        <end position="34"/>
    </location>
</feature>
<dbReference type="eggNOG" id="ENOG502TEVN">
    <property type="taxonomic scope" value="Eukaryota"/>
</dbReference>
<feature type="transmembrane region" description="Helical" evidence="2">
    <location>
        <begin position="647"/>
        <end position="670"/>
    </location>
</feature>
<dbReference type="Proteomes" id="UP000019478">
    <property type="component" value="Unassembled WGS sequence"/>
</dbReference>
<feature type="compositionally biased region" description="Low complexity" evidence="1">
    <location>
        <begin position="144"/>
        <end position="154"/>
    </location>
</feature>
<protein>
    <submittedName>
        <fullName evidence="3">Uncharacterized protein</fullName>
    </submittedName>
</protein>
<keyword evidence="2" id="KW-0472">Membrane</keyword>
<reference evidence="3 4" key="1">
    <citation type="submission" date="2013-03" db="EMBL/GenBank/DDBJ databases">
        <title>The Genome Sequence of Capronia epimyces CBS 606.96.</title>
        <authorList>
            <consortium name="The Broad Institute Genomics Platform"/>
            <person name="Cuomo C."/>
            <person name="de Hoog S."/>
            <person name="Gorbushina A."/>
            <person name="Walker B."/>
            <person name="Young S.K."/>
            <person name="Zeng Q."/>
            <person name="Gargeya S."/>
            <person name="Fitzgerald M."/>
            <person name="Haas B."/>
            <person name="Abouelleil A."/>
            <person name="Allen A.W."/>
            <person name="Alvarado L."/>
            <person name="Arachchi H.M."/>
            <person name="Berlin A.M."/>
            <person name="Chapman S.B."/>
            <person name="Gainer-Dewar J."/>
            <person name="Goldberg J."/>
            <person name="Griggs A."/>
            <person name="Gujja S."/>
            <person name="Hansen M."/>
            <person name="Howarth C."/>
            <person name="Imamovic A."/>
            <person name="Ireland A."/>
            <person name="Larimer J."/>
            <person name="McCowan C."/>
            <person name="Murphy C."/>
            <person name="Pearson M."/>
            <person name="Poon T.W."/>
            <person name="Priest M."/>
            <person name="Roberts A."/>
            <person name="Saif S."/>
            <person name="Shea T."/>
            <person name="Sisk P."/>
            <person name="Sykes S."/>
            <person name="Wortman J."/>
            <person name="Nusbaum C."/>
            <person name="Birren B."/>
        </authorList>
    </citation>
    <scope>NUCLEOTIDE SEQUENCE [LARGE SCALE GENOMIC DNA]</scope>
    <source>
        <strain evidence="3 4">CBS 606.96</strain>
    </source>
</reference>
<organism evidence="3 4">
    <name type="scientific">Capronia epimyces CBS 606.96</name>
    <dbReference type="NCBI Taxonomy" id="1182542"/>
    <lineage>
        <taxon>Eukaryota</taxon>
        <taxon>Fungi</taxon>
        <taxon>Dikarya</taxon>
        <taxon>Ascomycota</taxon>
        <taxon>Pezizomycotina</taxon>
        <taxon>Eurotiomycetes</taxon>
        <taxon>Chaetothyriomycetidae</taxon>
        <taxon>Chaetothyriales</taxon>
        <taxon>Herpotrichiellaceae</taxon>
        <taxon>Capronia</taxon>
    </lineage>
</organism>
<evidence type="ECO:0000313" key="4">
    <source>
        <dbReference type="Proteomes" id="UP000019478"/>
    </source>
</evidence>
<dbReference type="GeneID" id="19171111"/>
<feature type="region of interest" description="Disordered" evidence="1">
    <location>
        <begin position="305"/>
        <end position="365"/>
    </location>
</feature>
<feature type="compositionally biased region" description="Basic and acidic residues" evidence="1">
    <location>
        <begin position="265"/>
        <end position="275"/>
    </location>
</feature>
<keyword evidence="2" id="KW-1133">Transmembrane helix</keyword>
<comment type="caution">
    <text evidence="3">The sequence shown here is derived from an EMBL/GenBank/DDBJ whole genome shotgun (WGS) entry which is preliminary data.</text>
</comment>
<feature type="transmembrane region" description="Helical" evidence="2">
    <location>
        <begin position="677"/>
        <end position="696"/>
    </location>
</feature>
<dbReference type="OrthoDB" id="4161475at2759"/>